<sequence length="259" mass="28131">MTVALHGARPARSVVVRPSVRSIAAHLASKRTPCLRSSSRRSVTRRLLLLCHANIARSAAAELIARRLIGTGHAAHVEPEWDVSSAGVRALVGHPIDSEIGDALRRRSISVRGHVARQATPADLRGAQLILAFESAHRSWVLEQEPAVRNRTFTVLRAARVLRRAARRRETPDQAIQALVADARAYTEADDFADPYGLGVEAAETAVERIDELLRIILPMIGSVSADAMPPKARPLPTRRSQRHSAEHVLVGSAGSGER</sequence>
<dbReference type="KEGG" id="huw:FPZ11_09635"/>
<organism evidence="3 4">
    <name type="scientific">Humibacter ginsenosidimutans</name>
    <dbReference type="NCBI Taxonomy" id="2599293"/>
    <lineage>
        <taxon>Bacteria</taxon>
        <taxon>Bacillati</taxon>
        <taxon>Actinomycetota</taxon>
        <taxon>Actinomycetes</taxon>
        <taxon>Micrococcales</taxon>
        <taxon>Microbacteriaceae</taxon>
        <taxon>Humibacter</taxon>
    </lineage>
</organism>
<dbReference type="InterPro" id="IPR050438">
    <property type="entry name" value="LMW_PTPase"/>
</dbReference>
<evidence type="ECO:0000256" key="1">
    <source>
        <dbReference type="SAM" id="MobiDB-lite"/>
    </source>
</evidence>
<proteinExistence type="predicted"/>
<feature type="domain" description="Phosphotyrosine protein phosphatase I" evidence="2">
    <location>
        <begin position="45"/>
        <end position="223"/>
    </location>
</feature>
<dbReference type="OrthoDB" id="9784339at2"/>
<evidence type="ECO:0000313" key="4">
    <source>
        <dbReference type="Proteomes" id="UP000320216"/>
    </source>
</evidence>
<name>A0A5B8M663_9MICO</name>
<dbReference type="SUPFAM" id="SSF52788">
    <property type="entry name" value="Phosphotyrosine protein phosphatases I"/>
    <property type="match status" value="1"/>
</dbReference>
<dbReference type="PANTHER" id="PTHR11717">
    <property type="entry name" value="LOW MOLECULAR WEIGHT PROTEIN TYROSINE PHOSPHATASE"/>
    <property type="match status" value="1"/>
</dbReference>
<gene>
    <name evidence="3" type="ORF">FPZ11_09635</name>
</gene>
<protein>
    <recommendedName>
        <fullName evidence="2">Phosphotyrosine protein phosphatase I domain-containing protein</fullName>
    </recommendedName>
</protein>
<dbReference type="AlphaFoldDB" id="A0A5B8M663"/>
<evidence type="ECO:0000313" key="3">
    <source>
        <dbReference type="EMBL" id="QDZ14990.1"/>
    </source>
</evidence>
<dbReference type="GO" id="GO:0004725">
    <property type="term" value="F:protein tyrosine phosphatase activity"/>
    <property type="evidence" value="ECO:0007669"/>
    <property type="project" value="TreeGrafter"/>
</dbReference>
<dbReference type="PANTHER" id="PTHR11717:SF31">
    <property type="entry name" value="LOW MOLECULAR WEIGHT PROTEIN-TYROSINE-PHOSPHATASE ETP-RELATED"/>
    <property type="match status" value="1"/>
</dbReference>
<accession>A0A5B8M663</accession>
<dbReference type="Pfam" id="PF01451">
    <property type="entry name" value="LMWPc"/>
    <property type="match status" value="1"/>
</dbReference>
<dbReference type="Proteomes" id="UP000320216">
    <property type="component" value="Chromosome"/>
</dbReference>
<evidence type="ECO:0000259" key="2">
    <source>
        <dbReference type="SMART" id="SM00226"/>
    </source>
</evidence>
<keyword evidence="4" id="KW-1185">Reference proteome</keyword>
<dbReference type="InterPro" id="IPR036196">
    <property type="entry name" value="Ptyr_pPase_sf"/>
</dbReference>
<reference evidence="3 4" key="1">
    <citation type="submission" date="2019-07" db="EMBL/GenBank/DDBJ databases">
        <title>Full genome sequence of Humibacter sp. WJ7-1.</title>
        <authorList>
            <person name="Im W.-T."/>
        </authorList>
    </citation>
    <scope>NUCLEOTIDE SEQUENCE [LARGE SCALE GENOMIC DNA]</scope>
    <source>
        <strain evidence="3 4">WJ7-1</strain>
    </source>
</reference>
<dbReference type="SMART" id="SM00226">
    <property type="entry name" value="LMWPc"/>
    <property type="match status" value="1"/>
</dbReference>
<dbReference type="Gene3D" id="3.40.50.2300">
    <property type="match status" value="1"/>
</dbReference>
<dbReference type="EMBL" id="CP042305">
    <property type="protein sequence ID" value="QDZ14990.1"/>
    <property type="molecule type" value="Genomic_DNA"/>
</dbReference>
<dbReference type="InterPro" id="IPR023485">
    <property type="entry name" value="Ptyr_pPase"/>
</dbReference>
<feature type="region of interest" description="Disordered" evidence="1">
    <location>
        <begin position="228"/>
        <end position="259"/>
    </location>
</feature>